<dbReference type="Proteomes" id="UP000437068">
    <property type="component" value="Unassembled WGS sequence"/>
</dbReference>
<evidence type="ECO:0000313" key="5">
    <source>
        <dbReference type="Proteomes" id="UP000429523"/>
    </source>
</evidence>
<evidence type="ECO:0000313" key="7">
    <source>
        <dbReference type="Proteomes" id="UP000440732"/>
    </source>
</evidence>
<evidence type="ECO:0000313" key="2">
    <source>
        <dbReference type="EMBL" id="KAE9066879.1"/>
    </source>
</evidence>
<accession>A0A6A3Q1Q3</accession>
<name>A0A6A3Q1Q3_9STRA</name>
<gene>
    <name evidence="4" type="ORF">PF001_g28115</name>
    <name evidence="3" type="ORF">PF006_g28204</name>
    <name evidence="2" type="ORF">PF007_g28279</name>
    <name evidence="1" type="ORF">PF009_g1147</name>
</gene>
<dbReference type="EMBL" id="QXGE01004083">
    <property type="protein sequence ID" value="KAE9272041.1"/>
    <property type="molecule type" value="Genomic_DNA"/>
</dbReference>
<evidence type="ECO:0000313" key="8">
    <source>
        <dbReference type="Proteomes" id="UP000441208"/>
    </source>
</evidence>
<evidence type="ECO:0000313" key="1">
    <source>
        <dbReference type="EMBL" id="KAE8949294.1"/>
    </source>
</evidence>
<comment type="caution">
    <text evidence="2">The sequence shown here is derived from an EMBL/GenBank/DDBJ whole genome shotgun (WGS) entry which is preliminary data.</text>
</comment>
<organism evidence="2 8">
    <name type="scientific">Phytophthora fragariae</name>
    <dbReference type="NCBI Taxonomy" id="53985"/>
    <lineage>
        <taxon>Eukaryota</taxon>
        <taxon>Sar</taxon>
        <taxon>Stramenopiles</taxon>
        <taxon>Oomycota</taxon>
        <taxon>Peronosporomycetes</taxon>
        <taxon>Peronosporales</taxon>
        <taxon>Peronosporaceae</taxon>
        <taxon>Phytophthora</taxon>
    </lineage>
</organism>
<reference evidence="5 6" key="1">
    <citation type="submission" date="2018-08" db="EMBL/GenBank/DDBJ databases">
        <title>Genomic investigation of the strawberry pathogen Phytophthora fragariae indicates pathogenicity is determined by transcriptional variation in three key races.</title>
        <authorList>
            <person name="Adams T.M."/>
            <person name="Armitage A.D."/>
            <person name="Sobczyk M.K."/>
            <person name="Bates H.J."/>
            <person name="Dunwell J.M."/>
            <person name="Nellist C.F."/>
            <person name="Harrison R.J."/>
        </authorList>
    </citation>
    <scope>NUCLEOTIDE SEQUENCE [LARGE SCALE GENOMIC DNA]</scope>
    <source>
        <strain evidence="4 6">A4</strain>
        <strain evidence="3 7">NOV-5</strain>
        <strain evidence="2 8">NOV-71</strain>
        <strain evidence="1 5">NOV-9</strain>
    </source>
</reference>
<dbReference type="EMBL" id="QXGA01004124">
    <property type="protein sequence ID" value="KAE9076085.1"/>
    <property type="molecule type" value="Genomic_DNA"/>
</dbReference>
<sequence length="53" mass="5470">MLNSPHSAGDASALAAAALLTSASLHKARASDNNPSTSAIRCLAFRRERSGVF</sequence>
<proteinExistence type="predicted"/>
<evidence type="ECO:0000313" key="6">
    <source>
        <dbReference type="Proteomes" id="UP000437068"/>
    </source>
</evidence>
<protein>
    <submittedName>
        <fullName evidence="2">Uncharacterized protein</fullName>
    </submittedName>
</protein>
<dbReference type="Proteomes" id="UP000441208">
    <property type="component" value="Unassembled WGS sequence"/>
</dbReference>
<dbReference type="Proteomes" id="UP000429523">
    <property type="component" value="Unassembled WGS sequence"/>
</dbReference>
<dbReference type="AlphaFoldDB" id="A0A6A3Q1Q3"/>
<dbReference type="EMBL" id="QXFZ01003829">
    <property type="protein sequence ID" value="KAE9066879.1"/>
    <property type="molecule type" value="Genomic_DNA"/>
</dbReference>
<evidence type="ECO:0000313" key="3">
    <source>
        <dbReference type="EMBL" id="KAE9076085.1"/>
    </source>
</evidence>
<dbReference type="Proteomes" id="UP000440732">
    <property type="component" value="Unassembled WGS sequence"/>
</dbReference>
<dbReference type="EMBL" id="QXGF01000026">
    <property type="protein sequence ID" value="KAE8949294.1"/>
    <property type="molecule type" value="Genomic_DNA"/>
</dbReference>
<evidence type="ECO:0000313" key="4">
    <source>
        <dbReference type="EMBL" id="KAE9272041.1"/>
    </source>
</evidence>